<dbReference type="InterPro" id="IPR023635">
    <property type="entry name" value="Peptide_deformylase"/>
</dbReference>
<dbReference type="CDD" id="cd00487">
    <property type="entry name" value="Pep_deformylase"/>
    <property type="match status" value="1"/>
</dbReference>
<evidence type="ECO:0000313" key="3">
    <source>
        <dbReference type="EMBL" id="ERP31413.1"/>
    </source>
</evidence>
<dbReference type="PRINTS" id="PR01576">
    <property type="entry name" value="PDEFORMYLASE"/>
</dbReference>
<dbReference type="SUPFAM" id="SSF56420">
    <property type="entry name" value="Peptide deformylase"/>
    <property type="match status" value="1"/>
</dbReference>
<dbReference type="OrthoDB" id="9804313at2"/>
<organism evidence="3 4">
    <name type="scientific">Chitinivibrio alkaliphilus ACht1</name>
    <dbReference type="NCBI Taxonomy" id="1313304"/>
    <lineage>
        <taxon>Bacteria</taxon>
        <taxon>Pseudomonadati</taxon>
        <taxon>Fibrobacterota</taxon>
        <taxon>Chitinivibrionia</taxon>
        <taxon>Chitinivibrionales</taxon>
        <taxon>Chitinivibrionaceae</taxon>
        <taxon>Chitinivibrio</taxon>
    </lineage>
</organism>
<accession>U7D652</accession>
<protein>
    <recommendedName>
        <fullName evidence="2">Peptide deformylase</fullName>
        <shortName evidence="2">PDF</shortName>
        <ecNumber evidence="2">3.5.1.88</ecNumber>
    </recommendedName>
    <alternativeName>
        <fullName evidence="2">Polypeptide deformylase</fullName>
    </alternativeName>
</protein>
<comment type="similarity">
    <text evidence="1 2">Belongs to the polypeptide deformylase family.</text>
</comment>
<evidence type="ECO:0000256" key="1">
    <source>
        <dbReference type="ARBA" id="ARBA00010759"/>
    </source>
</evidence>
<dbReference type="PIRSF" id="PIRSF004749">
    <property type="entry name" value="Pep_def"/>
    <property type="match status" value="1"/>
</dbReference>
<dbReference type="InterPro" id="IPR036821">
    <property type="entry name" value="Peptide_deformylase_sf"/>
</dbReference>
<comment type="caution">
    <text evidence="3">The sequence shown here is derived from an EMBL/GenBank/DDBJ whole genome shotgun (WGS) entry which is preliminary data.</text>
</comment>
<dbReference type="NCBIfam" id="TIGR00079">
    <property type="entry name" value="pept_deformyl"/>
    <property type="match status" value="1"/>
</dbReference>
<keyword evidence="2" id="KW-0479">Metal-binding</keyword>
<keyword evidence="4" id="KW-1185">Reference proteome</keyword>
<evidence type="ECO:0000313" key="4">
    <source>
        <dbReference type="Proteomes" id="UP000017148"/>
    </source>
</evidence>
<comment type="catalytic activity">
    <reaction evidence="2">
        <text>N-terminal N-formyl-L-methionyl-[peptide] + H2O = N-terminal L-methionyl-[peptide] + formate</text>
        <dbReference type="Rhea" id="RHEA:24420"/>
        <dbReference type="Rhea" id="RHEA-COMP:10639"/>
        <dbReference type="Rhea" id="RHEA-COMP:10640"/>
        <dbReference type="ChEBI" id="CHEBI:15377"/>
        <dbReference type="ChEBI" id="CHEBI:15740"/>
        <dbReference type="ChEBI" id="CHEBI:49298"/>
        <dbReference type="ChEBI" id="CHEBI:64731"/>
        <dbReference type="EC" id="3.5.1.88"/>
    </reaction>
</comment>
<feature type="binding site" evidence="2">
    <location>
        <position position="90"/>
    </location>
    <ligand>
        <name>Fe cation</name>
        <dbReference type="ChEBI" id="CHEBI:24875"/>
    </ligand>
</feature>
<dbReference type="EMBL" id="ASJR01000013">
    <property type="protein sequence ID" value="ERP31413.1"/>
    <property type="molecule type" value="Genomic_DNA"/>
</dbReference>
<keyword evidence="2" id="KW-0378">Hydrolase</keyword>
<dbReference type="Proteomes" id="UP000017148">
    <property type="component" value="Unassembled WGS sequence"/>
</dbReference>
<dbReference type="PANTHER" id="PTHR10458">
    <property type="entry name" value="PEPTIDE DEFORMYLASE"/>
    <property type="match status" value="1"/>
</dbReference>
<keyword evidence="2" id="KW-0408">Iron</keyword>
<keyword evidence="2" id="KW-0648">Protein biosynthesis</keyword>
<feature type="active site" evidence="2">
    <location>
        <position position="134"/>
    </location>
</feature>
<evidence type="ECO:0000256" key="2">
    <source>
        <dbReference type="HAMAP-Rule" id="MF_00163"/>
    </source>
</evidence>
<dbReference type="GO" id="GO:0006412">
    <property type="term" value="P:translation"/>
    <property type="evidence" value="ECO:0007669"/>
    <property type="project" value="UniProtKB-UniRule"/>
</dbReference>
<dbReference type="PATRIC" id="fig|1313304.3.peg.1539"/>
<feature type="binding site" evidence="2">
    <location>
        <position position="137"/>
    </location>
    <ligand>
        <name>Fe cation</name>
        <dbReference type="ChEBI" id="CHEBI:24875"/>
    </ligand>
</feature>
<dbReference type="PANTHER" id="PTHR10458:SF22">
    <property type="entry name" value="PEPTIDE DEFORMYLASE"/>
    <property type="match status" value="1"/>
</dbReference>
<dbReference type="HAMAP" id="MF_00163">
    <property type="entry name" value="Pep_deformylase"/>
    <property type="match status" value="1"/>
</dbReference>
<dbReference type="Gene3D" id="3.90.45.10">
    <property type="entry name" value="Peptide deformylase"/>
    <property type="match status" value="1"/>
</dbReference>
<feature type="binding site" evidence="2">
    <location>
        <position position="133"/>
    </location>
    <ligand>
        <name>Fe cation</name>
        <dbReference type="ChEBI" id="CHEBI:24875"/>
    </ligand>
</feature>
<dbReference type="GO" id="GO:0046872">
    <property type="term" value="F:metal ion binding"/>
    <property type="evidence" value="ECO:0007669"/>
    <property type="project" value="UniProtKB-KW"/>
</dbReference>
<proteinExistence type="inferred from homology"/>
<dbReference type="NCBIfam" id="NF001159">
    <property type="entry name" value="PRK00150.1-3"/>
    <property type="match status" value="1"/>
</dbReference>
<gene>
    <name evidence="2" type="primary">def</name>
    <name evidence="3" type="ORF">CALK_1611</name>
</gene>
<dbReference type="RefSeq" id="WP_022637062.1">
    <property type="nucleotide sequence ID" value="NZ_ASJR01000013.1"/>
</dbReference>
<sequence>MRRLRYYGDAILREKAAMVETFSGETQEFAEELVELMYEYDGVGLAAPQVGVSLQMIAVDVWDGEQDPVVLVNPRITWASEEKDWDAEGCLSIPGITAPVERATSITVSAFTPHGDPLVLESVEGFFARALQHEIDHLRGILFVDLTTPAKKALLKNKLKKLSRAYQKNT</sequence>
<dbReference type="STRING" id="1313304.CALK_1611"/>
<dbReference type="eggNOG" id="COG0242">
    <property type="taxonomic scope" value="Bacteria"/>
</dbReference>
<dbReference type="GO" id="GO:0042586">
    <property type="term" value="F:peptide deformylase activity"/>
    <property type="evidence" value="ECO:0007669"/>
    <property type="project" value="UniProtKB-UniRule"/>
</dbReference>
<dbReference type="EC" id="3.5.1.88" evidence="2"/>
<reference evidence="3 4" key="1">
    <citation type="journal article" date="2013" name="Environ. Microbiol.">
        <title>Genome analysis of Chitinivibrio alkaliphilus gen. nov., sp. nov., a novel extremely haloalkaliphilic anaerobic chitinolytic bacterium from the candidate phylum Termite Group 3.</title>
        <authorList>
            <person name="Sorokin D.Y."/>
            <person name="Gumerov V.M."/>
            <person name="Rakitin A.L."/>
            <person name="Beletsky A.V."/>
            <person name="Damste J.S."/>
            <person name="Muyzer G."/>
            <person name="Mardanov A.V."/>
            <person name="Ravin N.V."/>
        </authorList>
    </citation>
    <scope>NUCLEOTIDE SEQUENCE [LARGE SCALE GENOMIC DNA]</scope>
    <source>
        <strain evidence="3 4">ACht1</strain>
    </source>
</reference>
<name>U7D652_9BACT</name>
<comment type="cofactor">
    <cofactor evidence="2">
        <name>Fe(2+)</name>
        <dbReference type="ChEBI" id="CHEBI:29033"/>
    </cofactor>
    <text evidence="2">Binds 1 Fe(2+) ion.</text>
</comment>
<comment type="function">
    <text evidence="2">Removes the formyl group from the N-terminal Met of newly synthesized proteins. Requires at least a dipeptide for an efficient rate of reaction. N-terminal L-methionine is a prerequisite for activity but the enzyme has broad specificity at other positions.</text>
</comment>
<dbReference type="AlphaFoldDB" id="U7D652"/>
<dbReference type="Pfam" id="PF01327">
    <property type="entry name" value="Pep_deformylase"/>
    <property type="match status" value="1"/>
</dbReference>